<dbReference type="GO" id="GO:0016787">
    <property type="term" value="F:hydrolase activity"/>
    <property type="evidence" value="ECO:0007669"/>
    <property type="project" value="UniProtKB-KW"/>
</dbReference>
<keyword evidence="11" id="KW-0539">Nucleus</keyword>
<dbReference type="SUPFAM" id="SSF101420">
    <property type="entry name" value="C-terminal domain of Ku80"/>
    <property type="match status" value="1"/>
</dbReference>
<dbReference type="GO" id="GO:0000723">
    <property type="term" value="P:telomere maintenance"/>
    <property type="evidence" value="ECO:0007669"/>
    <property type="project" value="InterPro"/>
</dbReference>
<feature type="domain" description="Ku" evidence="12">
    <location>
        <begin position="267"/>
        <end position="405"/>
    </location>
</feature>
<reference evidence="13 14" key="1">
    <citation type="submission" date="2022-07" db="EMBL/GenBank/DDBJ databases">
        <title>Genome-wide signatures of adaptation to extreme environments.</title>
        <authorList>
            <person name="Cho C.H."/>
            <person name="Yoon H.S."/>
        </authorList>
    </citation>
    <scope>NUCLEOTIDE SEQUENCE [LARGE SCALE GENOMIC DNA]</scope>
    <source>
        <strain evidence="13 14">108.79 E11</strain>
    </source>
</reference>
<dbReference type="GO" id="GO:0006310">
    <property type="term" value="P:DNA recombination"/>
    <property type="evidence" value="ECO:0007669"/>
    <property type="project" value="UniProtKB-KW"/>
</dbReference>
<evidence type="ECO:0000256" key="11">
    <source>
        <dbReference type="ARBA" id="ARBA00023242"/>
    </source>
</evidence>
<gene>
    <name evidence="13" type="ORF">GAYE_SCF04G2441</name>
</gene>
<dbReference type="InterPro" id="IPR036494">
    <property type="entry name" value="Ku_C_sf"/>
</dbReference>
<dbReference type="SMART" id="SM00559">
    <property type="entry name" value="Ku78"/>
    <property type="match status" value="1"/>
</dbReference>
<dbReference type="PANTHER" id="PTHR12604">
    <property type="entry name" value="KU AUTOANTIGEN DNA HELICASE"/>
    <property type="match status" value="1"/>
</dbReference>
<accession>A0AAV9IAW2</accession>
<dbReference type="Gene3D" id="2.40.290.10">
    <property type="match status" value="1"/>
</dbReference>
<dbReference type="AlphaFoldDB" id="A0AAV9IAW2"/>
<evidence type="ECO:0000256" key="9">
    <source>
        <dbReference type="ARBA" id="ARBA00023172"/>
    </source>
</evidence>
<dbReference type="Gene3D" id="1.25.40.240">
    <property type="entry name" value="Ku, C-terminal domain"/>
    <property type="match status" value="1"/>
</dbReference>
<keyword evidence="9" id="KW-0233">DNA recombination</keyword>
<dbReference type="GO" id="GO:0042162">
    <property type="term" value="F:telomeric DNA binding"/>
    <property type="evidence" value="ECO:0007669"/>
    <property type="project" value="InterPro"/>
</dbReference>
<evidence type="ECO:0000256" key="1">
    <source>
        <dbReference type="ARBA" id="ARBA00004123"/>
    </source>
</evidence>
<dbReference type="GO" id="GO:0006303">
    <property type="term" value="P:double-strand break repair via nonhomologous end joining"/>
    <property type="evidence" value="ECO:0007669"/>
    <property type="project" value="InterPro"/>
</dbReference>
<dbReference type="Gene3D" id="3.40.50.410">
    <property type="entry name" value="von Willebrand factor, type A domain"/>
    <property type="match status" value="1"/>
</dbReference>
<dbReference type="InterPro" id="IPR036465">
    <property type="entry name" value="vWFA_dom_sf"/>
</dbReference>
<organism evidence="13 14">
    <name type="scientific">Galdieria yellowstonensis</name>
    <dbReference type="NCBI Taxonomy" id="3028027"/>
    <lineage>
        <taxon>Eukaryota</taxon>
        <taxon>Rhodophyta</taxon>
        <taxon>Bangiophyceae</taxon>
        <taxon>Galdieriales</taxon>
        <taxon>Galdieriaceae</taxon>
        <taxon>Galdieria</taxon>
    </lineage>
</organism>
<evidence type="ECO:0000256" key="8">
    <source>
        <dbReference type="ARBA" id="ARBA00023125"/>
    </source>
</evidence>
<evidence type="ECO:0000313" key="14">
    <source>
        <dbReference type="Proteomes" id="UP001300502"/>
    </source>
</evidence>
<evidence type="ECO:0000259" key="12">
    <source>
        <dbReference type="SMART" id="SM00559"/>
    </source>
</evidence>
<evidence type="ECO:0000256" key="3">
    <source>
        <dbReference type="ARBA" id="ARBA00022741"/>
    </source>
</evidence>
<keyword evidence="7" id="KW-0067">ATP-binding</keyword>
<dbReference type="CDD" id="cd00873">
    <property type="entry name" value="KU80"/>
    <property type="match status" value="1"/>
</dbReference>
<dbReference type="EMBL" id="JANCYU010000024">
    <property type="protein sequence ID" value="KAK4524540.1"/>
    <property type="molecule type" value="Genomic_DNA"/>
</dbReference>
<evidence type="ECO:0000256" key="5">
    <source>
        <dbReference type="ARBA" id="ARBA00022801"/>
    </source>
</evidence>
<dbReference type="GO" id="GO:0005524">
    <property type="term" value="F:ATP binding"/>
    <property type="evidence" value="ECO:0007669"/>
    <property type="project" value="UniProtKB-KW"/>
</dbReference>
<dbReference type="InterPro" id="IPR016194">
    <property type="entry name" value="SPOC-like_C_dom_sf"/>
</dbReference>
<dbReference type="Proteomes" id="UP001300502">
    <property type="component" value="Unassembled WGS sequence"/>
</dbReference>
<comment type="caution">
    <text evidence="13">The sequence shown here is derived from an EMBL/GenBank/DDBJ whole genome shotgun (WGS) entry which is preliminary data.</text>
</comment>
<dbReference type="GO" id="GO:0043564">
    <property type="term" value="C:Ku70:Ku80 complex"/>
    <property type="evidence" value="ECO:0007669"/>
    <property type="project" value="InterPro"/>
</dbReference>
<keyword evidence="14" id="KW-1185">Reference proteome</keyword>
<evidence type="ECO:0000313" key="13">
    <source>
        <dbReference type="EMBL" id="KAK4524540.1"/>
    </source>
</evidence>
<dbReference type="GO" id="GO:0003684">
    <property type="term" value="F:damaged DNA binding"/>
    <property type="evidence" value="ECO:0007669"/>
    <property type="project" value="InterPro"/>
</dbReference>
<proteinExistence type="inferred from homology"/>
<evidence type="ECO:0000256" key="7">
    <source>
        <dbReference type="ARBA" id="ARBA00022840"/>
    </source>
</evidence>
<dbReference type="InterPro" id="IPR024193">
    <property type="entry name" value="Ku80"/>
</dbReference>
<keyword evidence="5" id="KW-0378">Hydrolase</keyword>
<sequence>MSEAIVLVCDIGSTLDASSLEQLKQVSVAFLLRCITYGSWRQRIGLVVMGAREPENHLNELLGGYYHIKTVAVPTSPDMSLVKYLYQCQLQGGFSDYIDGICVSADLLVKAVNKKKLQPRILLVTDGKTEQFFKEQLEDILPALSAHRIRLDIIGIDSFLEENMSDNVQISNAALLCRLSDNLEGTALSFTDSMEQLSEPIQKSFLLRSNYSGMLQIGSVQFPVRLYTYSREFKPPTGSRICWSESIESGKQVLCVRETHYFSVEDDHELEPEEMIEGHYYGRSLIPVSPFDLPALSYGASKCLKVLGFLPKSEVSSYMFMSGVDVMTAAPNDEISVTYFVSLAEAMLEMNRVALCRYVPKDNTNPVLMCMWPHLKSDGILCLFLCRLPLLEDIRSYPFASLDSLANSANETQVEAVKNWMASRQLKDSFRPTKVFHFYHQRLIQCLQDRAIHQTLHNDDENFSLPPLSPYLQQVLDPGSFLIRQDSDSSKELWRHFPLKRIEKPRKKRKQRKWQFPSLPHEISIEPYLPNTWSGVSESLEEDTKEEPVEQTIYAEKTKIGEATPVADFENMLSNKRHDWLDEAMTQMQDFIEHLLLQESSQQRDDKVIHCLVAFRKRCMMEGEESRYNHFLLNVLKKANQGEISLHSVVERKTALFHCISSLEEGHKEISSIKSLEEQVEEQLQLLSQSS</sequence>
<dbReference type="Pfam" id="PF02735">
    <property type="entry name" value="Ku"/>
    <property type="match status" value="1"/>
</dbReference>
<protein>
    <recommendedName>
        <fullName evidence="12">Ku domain-containing protein</fullName>
    </recommendedName>
</protein>
<dbReference type="SUPFAM" id="SSF53300">
    <property type="entry name" value="vWA-like"/>
    <property type="match status" value="1"/>
</dbReference>
<keyword evidence="4" id="KW-0227">DNA damage</keyword>
<evidence type="ECO:0000256" key="4">
    <source>
        <dbReference type="ARBA" id="ARBA00022763"/>
    </source>
</evidence>
<evidence type="ECO:0000256" key="6">
    <source>
        <dbReference type="ARBA" id="ARBA00022806"/>
    </source>
</evidence>
<evidence type="ECO:0000256" key="2">
    <source>
        <dbReference type="ARBA" id="ARBA00007726"/>
    </source>
</evidence>
<dbReference type="PANTHER" id="PTHR12604:SF4">
    <property type="entry name" value="X-RAY REPAIR CROSS-COMPLEMENTING PROTEIN 5"/>
    <property type="match status" value="1"/>
</dbReference>
<dbReference type="SUPFAM" id="SSF100939">
    <property type="entry name" value="SPOC domain-like"/>
    <property type="match status" value="1"/>
</dbReference>
<evidence type="ECO:0000256" key="10">
    <source>
        <dbReference type="ARBA" id="ARBA00023204"/>
    </source>
</evidence>
<comment type="similarity">
    <text evidence="2">Belongs to the ku80 family.</text>
</comment>
<keyword evidence="8" id="KW-0238">DNA-binding</keyword>
<comment type="subcellular location">
    <subcellularLocation>
        <location evidence="1">Nucleus</location>
    </subcellularLocation>
</comment>
<keyword evidence="10" id="KW-0234">DNA repair</keyword>
<dbReference type="Gene3D" id="1.10.1600.10">
    <property type="match status" value="1"/>
</dbReference>
<keyword evidence="6" id="KW-0347">Helicase</keyword>
<dbReference type="InterPro" id="IPR006164">
    <property type="entry name" value="DNA_bd_Ku70/Ku80"/>
</dbReference>
<dbReference type="InterPro" id="IPR014893">
    <property type="entry name" value="Ku_PK_bind"/>
</dbReference>
<name>A0AAV9IAW2_9RHOD</name>
<keyword evidence="3" id="KW-0547">Nucleotide-binding</keyword>
<dbReference type="GO" id="GO:0004386">
    <property type="term" value="F:helicase activity"/>
    <property type="evidence" value="ECO:0007669"/>
    <property type="project" value="UniProtKB-KW"/>
</dbReference>
<dbReference type="Pfam" id="PF08785">
    <property type="entry name" value="Ku_PK_bind"/>
    <property type="match status" value="1"/>
</dbReference>
<dbReference type="GO" id="GO:0003690">
    <property type="term" value="F:double-stranded DNA binding"/>
    <property type="evidence" value="ECO:0007669"/>
    <property type="project" value="TreeGrafter"/>
</dbReference>